<sequence length="195" mass="20791">MPPRLVPDTPPKDIKRTHRGQVTTIKMPYFETSQEWLQQSTLLLKSRPTTTRVTTKYTPNPNSAKVKERRTRASRTTTSNASDAAGTPQALALPKASLTLKTYDPESGVCLKYRTGKAAEVGRLVASLGRLGRSMAALPDVEEDVVMADMASKGPETGTSTPLPEAVAKSTQSGAVESKSPPGGGGGKKKKKGKK</sequence>
<evidence type="ECO:0000313" key="4">
    <source>
        <dbReference type="Proteomes" id="UP000308768"/>
    </source>
</evidence>
<accession>A0A4U0WMW5</accession>
<dbReference type="InterPro" id="IPR039914">
    <property type="entry name" value="SRP9-like"/>
</dbReference>
<dbReference type="Pfam" id="PF05486">
    <property type="entry name" value="SRP9-21"/>
    <property type="match status" value="1"/>
</dbReference>
<feature type="region of interest" description="Disordered" evidence="1">
    <location>
        <begin position="149"/>
        <end position="195"/>
    </location>
</feature>
<dbReference type="PANTHER" id="PTHR12834:SF12">
    <property type="entry name" value="SIGNAL RECOGNITION PARTICLE 9 KDA PROTEIN"/>
    <property type="match status" value="1"/>
</dbReference>
<dbReference type="Proteomes" id="UP000308768">
    <property type="component" value="Unassembled WGS sequence"/>
</dbReference>
<organism evidence="3 4">
    <name type="scientific">Cryomyces minteri</name>
    <dbReference type="NCBI Taxonomy" id="331657"/>
    <lineage>
        <taxon>Eukaryota</taxon>
        <taxon>Fungi</taxon>
        <taxon>Dikarya</taxon>
        <taxon>Ascomycota</taxon>
        <taxon>Pezizomycotina</taxon>
        <taxon>Dothideomycetes</taxon>
        <taxon>Dothideomycetes incertae sedis</taxon>
        <taxon>Cryomyces</taxon>
    </lineage>
</organism>
<feature type="compositionally biased region" description="Low complexity" evidence="1">
    <location>
        <begin position="49"/>
        <end position="58"/>
    </location>
</feature>
<evidence type="ECO:0000313" key="3">
    <source>
        <dbReference type="EMBL" id="TKA63676.1"/>
    </source>
</evidence>
<dbReference type="EMBL" id="NAJN01001368">
    <property type="protein sequence ID" value="TKA63676.1"/>
    <property type="molecule type" value="Genomic_DNA"/>
</dbReference>
<feature type="compositionally biased region" description="Low complexity" evidence="1">
    <location>
        <begin position="74"/>
        <end position="85"/>
    </location>
</feature>
<evidence type="ECO:0000259" key="2">
    <source>
        <dbReference type="Pfam" id="PF05486"/>
    </source>
</evidence>
<dbReference type="PANTHER" id="PTHR12834">
    <property type="entry name" value="SIGNAL RECOGNITION PARTICLE 9 KDA PROTEIN"/>
    <property type="match status" value="1"/>
</dbReference>
<keyword evidence="4" id="KW-1185">Reference proteome</keyword>
<feature type="region of interest" description="Disordered" evidence="1">
    <location>
        <begin position="47"/>
        <end position="90"/>
    </location>
</feature>
<dbReference type="OrthoDB" id="5419752at2759"/>
<protein>
    <recommendedName>
        <fullName evidence="2">SRP9 domain-containing protein</fullName>
    </recommendedName>
</protein>
<evidence type="ECO:0000256" key="1">
    <source>
        <dbReference type="SAM" id="MobiDB-lite"/>
    </source>
</evidence>
<feature type="domain" description="SRP9" evidence="2">
    <location>
        <begin position="30"/>
        <end position="135"/>
    </location>
</feature>
<dbReference type="Gene3D" id="3.30.720.10">
    <property type="entry name" value="Signal recognition particle alu RNA binding heterodimer, srp9/1"/>
    <property type="match status" value="1"/>
</dbReference>
<dbReference type="GO" id="GO:0006614">
    <property type="term" value="P:SRP-dependent cotranslational protein targeting to membrane"/>
    <property type="evidence" value="ECO:0007669"/>
    <property type="project" value="InterPro"/>
</dbReference>
<dbReference type="InterPro" id="IPR009018">
    <property type="entry name" value="Signal_recog_particle_SRP9/14"/>
</dbReference>
<dbReference type="AlphaFoldDB" id="A0A4U0WMW5"/>
<gene>
    <name evidence="3" type="ORF">B0A49_09062</name>
</gene>
<reference evidence="3 4" key="1">
    <citation type="submission" date="2017-03" db="EMBL/GenBank/DDBJ databases">
        <title>Genomes of endolithic fungi from Antarctica.</title>
        <authorList>
            <person name="Coleine C."/>
            <person name="Masonjones S."/>
            <person name="Stajich J.E."/>
        </authorList>
    </citation>
    <scope>NUCLEOTIDE SEQUENCE [LARGE SCALE GENOMIC DNA]</scope>
    <source>
        <strain evidence="3 4">CCFEE 5187</strain>
    </source>
</reference>
<dbReference type="STRING" id="331657.A0A4U0WMW5"/>
<name>A0A4U0WMW5_9PEZI</name>
<proteinExistence type="predicted"/>
<comment type="caution">
    <text evidence="3">The sequence shown here is derived from an EMBL/GenBank/DDBJ whole genome shotgun (WGS) entry which is preliminary data.</text>
</comment>
<dbReference type="GO" id="GO:0005786">
    <property type="term" value="C:signal recognition particle, endoplasmic reticulum targeting"/>
    <property type="evidence" value="ECO:0007669"/>
    <property type="project" value="TreeGrafter"/>
</dbReference>
<dbReference type="InterPro" id="IPR039432">
    <property type="entry name" value="SRP9_dom"/>
</dbReference>
<dbReference type="GO" id="GO:0008312">
    <property type="term" value="F:7S RNA binding"/>
    <property type="evidence" value="ECO:0007669"/>
    <property type="project" value="InterPro"/>
</dbReference>